<evidence type="ECO:0000313" key="3">
    <source>
        <dbReference type="Proteomes" id="UP001324533"/>
    </source>
</evidence>
<evidence type="ECO:0000313" key="2">
    <source>
        <dbReference type="EMBL" id="WQB70078.1"/>
    </source>
</evidence>
<dbReference type="EMBL" id="CP139779">
    <property type="protein sequence ID" value="WQB70078.1"/>
    <property type="molecule type" value="Genomic_DNA"/>
</dbReference>
<dbReference type="Proteomes" id="UP001324533">
    <property type="component" value="Chromosome"/>
</dbReference>
<sequence>MSARTVAEARRVVNASLQESTAEDGIERVVLGDPVESGRYWVFFYQGREYVESGDLDSLLVGNTPIVVPKDGGASFALPSVRDVDAQIRALASEDSPTGPATA</sequence>
<organism evidence="2 3">
    <name type="scientific">Microbacterium invictum</name>
    <dbReference type="NCBI Taxonomy" id="515415"/>
    <lineage>
        <taxon>Bacteria</taxon>
        <taxon>Bacillati</taxon>
        <taxon>Actinomycetota</taxon>
        <taxon>Actinomycetes</taxon>
        <taxon>Micrococcales</taxon>
        <taxon>Microbacteriaceae</taxon>
        <taxon>Microbacterium</taxon>
    </lineage>
</organism>
<evidence type="ECO:0000259" key="1">
    <source>
        <dbReference type="Pfam" id="PF15567"/>
    </source>
</evidence>
<dbReference type="RefSeq" id="WP_322410228.1">
    <property type="nucleotide sequence ID" value="NZ_CP139779.1"/>
</dbReference>
<feature type="domain" description="Immunity protein 35" evidence="1">
    <location>
        <begin position="7"/>
        <end position="80"/>
    </location>
</feature>
<dbReference type="InterPro" id="IPR029082">
    <property type="entry name" value="Imm35"/>
</dbReference>
<dbReference type="Pfam" id="PF15567">
    <property type="entry name" value="Imm35"/>
    <property type="match status" value="1"/>
</dbReference>
<accession>A0ABZ0V8X2</accession>
<reference evidence="2 3" key="1">
    <citation type="submission" date="2023-06" db="EMBL/GenBank/DDBJ databases">
        <title>Rock-solubilizing bacteria, Microbacterium invictum, promotes re-establishment of vegetation in rocky wasteland by accelerating rock bio-weathering and reshaping soil bacterial community.</title>
        <authorList>
            <person name="Liu C."/>
        </authorList>
    </citation>
    <scope>NUCLEOTIDE SEQUENCE [LARGE SCALE GENOMIC DNA]</scope>
    <source>
        <strain evidence="2 3">X-18</strain>
    </source>
</reference>
<keyword evidence="3" id="KW-1185">Reference proteome</keyword>
<protein>
    <submittedName>
        <fullName evidence="2">YrhB domain-containing protein</fullName>
    </submittedName>
</protein>
<gene>
    <name evidence="2" type="ORF">T9R20_15475</name>
</gene>
<proteinExistence type="predicted"/>
<name>A0ABZ0V8X2_9MICO</name>